<keyword evidence="2" id="KW-1185">Reference proteome</keyword>
<dbReference type="AlphaFoldDB" id="A0A6A1W7V7"/>
<dbReference type="EMBL" id="RXIC02000020">
    <property type="protein sequence ID" value="KAB1221344.1"/>
    <property type="molecule type" value="Genomic_DNA"/>
</dbReference>
<protein>
    <submittedName>
        <fullName evidence="1">Uncharacterized protein</fullName>
    </submittedName>
</protein>
<dbReference type="Proteomes" id="UP000516437">
    <property type="component" value="Chromosome 2"/>
</dbReference>
<gene>
    <name evidence="1" type="ORF">CJ030_MR2G005415</name>
</gene>
<proteinExistence type="predicted"/>
<reference evidence="1 2" key="1">
    <citation type="journal article" date="2019" name="Plant Biotechnol. J.">
        <title>The red bayberry genome and genetic basis of sex determination.</title>
        <authorList>
            <person name="Jia H.M."/>
            <person name="Jia H.J."/>
            <person name="Cai Q.L."/>
            <person name="Wang Y."/>
            <person name="Zhao H.B."/>
            <person name="Yang W.F."/>
            <person name="Wang G.Y."/>
            <person name="Li Y.H."/>
            <person name="Zhan D.L."/>
            <person name="Shen Y.T."/>
            <person name="Niu Q.F."/>
            <person name="Chang L."/>
            <person name="Qiu J."/>
            <person name="Zhao L."/>
            <person name="Xie H.B."/>
            <person name="Fu W.Y."/>
            <person name="Jin J."/>
            <person name="Li X.W."/>
            <person name="Jiao Y."/>
            <person name="Zhou C.C."/>
            <person name="Tu T."/>
            <person name="Chai C.Y."/>
            <person name="Gao J.L."/>
            <person name="Fan L.J."/>
            <person name="van de Weg E."/>
            <person name="Wang J.Y."/>
            <person name="Gao Z.S."/>
        </authorList>
    </citation>
    <scope>NUCLEOTIDE SEQUENCE [LARGE SCALE GENOMIC DNA]</scope>
    <source>
        <tissue evidence="1">Leaves</tissue>
    </source>
</reference>
<dbReference type="OrthoDB" id="333551at2759"/>
<name>A0A6A1W7V7_9ROSI</name>
<comment type="caution">
    <text evidence="1">The sequence shown here is derived from an EMBL/GenBank/DDBJ whole genome shotgun (WGS) entry which is preliminary data.</text>
</comment>
<sequence length="125" mass="13922">MVSECEKYNTSSLAIQKKNHWALAAFPLRNGISISEKNGGVGGQEEDGGGEALVIMELMAYLYQYQFQEEPKKTTELAGVPDSLTFHRAKHKISVPYPFFVKDSGVQARALKYSLSPSVNPLFFF</sequence>
<organism evidence="1 2">
    <name type="scientific">Morella rubra</name>
    <name type="common">Chinese bayberry</name>
    <dbReference type="NCBI Taxonomy" id="262757"/>
    <lineage>
        <taxon>Eukaryota</taxon>
        <taxon>Viridiplantae</taxon>
        <taxon>Streptophyta</taxon>
        <taxon>Embryophyta</taxon>
        <taxon>Tracheophyta</taxon>
        <taxon>Spermatophyta</taxon>
        <taxon>Magnoliopsida</taxon>
        <taxon>eudicotyledons</taxon>
        <taxon>Gunneridae</taxon>
        <taxon>Pentapetalae</taxon>
        <taxon>rosids</taxon>
        <taxon>fabids</taxon>
        <taxon>Fagales</taxon>
        <taxon>Myricaceae</taxon>
        <taxon>Morella</taxon>
    </lineage>
</organism>
<evidence type="ECO:0000313" key="2">
    <source>
        <dbReference type="Proteomes" id="UP000516437"/>
    </source>
</evidence>
<evidence type="ECO:0000313" key="1">
    <source>
        <dbReference type="EMBL" id="KAB1221344.1"/>
    </source>
</evidence>
<accession>A0A6A1W7V7</accession>